<dbReference type="AlphaFoldDB" id="A0A7T3RB28"/>
<accession>A0A7T3RB28</accession>
<keyword evidence="1" id="KW-0496">Mitochondrion</keyword>
<dbReference type="RefSeq" id="YP_010131799.1">
    <property type="nucleotide sequence ID" value="NC_056367.1"/>
</dbReference>
<proteinExistence type="predicted"/>
<evidence type="ECO:0000313" key="1">
    <source>
        <dbReference type="EMBL" id="QPZ94319.1"/>
    </source>
</evidence>
<dbReference type="EMBL" id="MN635785">
    <property type="protein sequence ID" value="QPZ94319.1"/>
    <property type="molecule type" value="Genomic_DNA"/>
</dbReference>
<name>A0A7T3RB28_9POAL</name>
<organism evidence="1">
    <name type="scientific">Chrysopogon zizanioides</name>
    <name type="common">vetiver</name>
    <dbReference type="NCBI Taxonomy" id="167337"/>
    <lineage>
        <taxon>Eukaryota</taxon>
        <taxon>Viridiplantae</taxon>
        <taxon>Streptophyta</taxon>
        <taxon>Embryophyta</taxon>
        <taxon>Tracheophyta</taxon>
        <taxon>Spermatophyta</taxon>
        <taxon>Magnoliopsida</taxon>
        <taxon>Liliopsida</taxon>
        <taxon>Poales</taxon>
        <taxon>Poaceae</taxon>
        <taxon>PACMAD clade</taxon>
        <taxon>Panicoideae</taxon>
        <taxon>Andropogonodae</taxon>
        <taxon>Andropogoneae</taxon>
        <taxon>Chrysopogoninae</taxon>
        <taxon>Chrysopogon</taxon>
    </lineage>
</organism>
<protein>
    <submittedName>
        <fullName evidence="1">Uncharacterized protein</fullName>
    </submittedName>
</protein>
<geneLocation type="mitochondrion" evidence="1"/>
<reference evidence="1" key="1">
    <citation type="submission" date="2019-10" db="EMBL/GenBank/DDBJ databases">
        <title>The complete Mitochondrial Genome of Chrysopogon zizanioides.</title>
        <authorList>
            <person name="Yang S."/>
            <person name="Zhang J."/>
            <person name="Liu J."/>
            <person name="Yao L."/>
            <person name="Duan P."/>
            <person name="Chen J."/>
        </authorList>
    </citation>
    <scope>NUCLEOTIDE SEQUENCE</scope>
</reference>
<dbReference type="GeneID" id="65341222"/>
<gene>
    <name evidence="1" type="primary">ORF236</name>
</gene>
<sequence>MNERWIAAFKDLLKTYGSKERFSMIDQESAINSVTDRIINNTFALKPISSILLQGSVVDEKRMIYRGVDVFVVPDIPPEIGVKYTCTYMDPVDELVLSALGLVLLNSYFPNLVQEKMIKEFFNDIESNENVKELIVFDFERGCSSSKTNSSFLRETCTISWYNQTNENSTIHLYGFTLCYMLKLAGKSTASVRGNFESGRIRRSSIWALRNKRCFPRTVPFRIHSYYLHIRQAETS</sequence>